<dbReference type="GO" id="GO:0005794">
    <property type="term" value="C:Golgi apparatus"/>
    <property type="evidence" value="ECO:0007669"/>
    <property type="project" value="TreeGrafter"/>
</dbReference>
<keyword evidence="6 7" id="KW-0472">Membrane</keyword>
<feature type="domain" description="Trichome birefringence-like C-terminal" evidence="8">
    <location>
        <begin position="123"/>
        <end position="418"/>
    </location>
</feature>
<dbReference type="EMBL" id="KQ484770">
    <property type="protein sequence ID" value="KYP33800.1"/>
    <property type="molecule type" value="Genomic_DNA"/>
</dbReference>
<evidence type="ECO:0000313" key="10">
    <source>
        <dbReference type="EMBL" id="KYP33800.1"/>
    </source>
</evidence>
<dbReference type="InterPro" id="IPR029962">
    <property type="entry name" value="TBL"/>
</dbReference>
<comment type="similarity">
    <text evidence="2">Belongs to the PC-esterase family. TBL subfamily.</text>
</comment>
<organism evidence="10 11">
    <name type="scientific">Cajanus cajan</name>
    <name type="common">Pigeon pea</name>
    <name type="synonym">Cajanus indicus</name>
    <dbReference type="NCBI Taxonomy" id="3821"/>
    <lineage>
        <taxon>Eukaryota</taxon>
        <taxon>Viridiplantae</taxon>
        <taxon>Streptophyta</taxon>
        <taxon>Embryophyta</taxon>
        <taxon>Tracheophyta</taxon>
        <taxon>Spermatophyta</taxon>
        <taxon>Magnoliopsida</taxon>
        <taxon>eudicotyledons</taxon>
        <taxon>Gunneridae</taxon>
        <taxon>Pentapetalae</taxon>
        <taxon>rosids</taxon>
        <taxon>fabids</taxon>
        <taxon>Fabales</taxon>
        <taxon>Fabaceae</taxon>
        <taxon>Papilionoideae</taxon>
        <taxon>50 kb inversion clade</taxon>
        <taxon>NPAAA clade</taxon>
        <taxon>indigoferoid/millettioid clade</taxon>
        <taxon>Phaseoleae</taxon>
        <taxon>Cajanus</taxon>
    </lineage>
</organism>
<dbReference type="Pfam" id="PF13839">
    <property type="entry name" value="PC-Esterase"/>
    <property type="match status" value="1"/>
</dbReference>
<keyword evidence="5 7" id="KW-1133">Transmembrane helix</keyword>
<dbReference type="Proteomes" id="UP000075243">
    <property type="component" value="Unassembled WGS sequence"/>
</dbReference>
<evidence type="ECO:0000256" key="5">
    <source>
        <dbReference type="ARBA" id="ARBA00022989"/>
    </source>
</evidence>
<evidence type="ECO:0000313" key="11">
    <source>
        <dbReference type="Proteomes" id="UP000075243"/>
    </source>
</evidence>
<comment type="subcellular location">
    <subcellularLocation>
        <location evidence="1">Membrane</location>
        <topology evidence="1">Single-pass membrane protein</topology>
    </subcellularLocation>
</comment>
<dbReference type="STRING" id="3821.A0A151QU45"/>
<protein>
    <submittedName>
        <fullName evidence="10">Uncharacterized protein</fullName>
    </submittedName>
</protein>
<dbReference type="AlphaFoldDB" id="A0A151QU45"/>
<evidence type="ECO:0000259" key="8">
    <source>
        <dbReference type="Pfam" id="PF13839"/>
    </source>
</evidence>
<evidence type="ECO:0000256" key="7">
    <source>
        <dbReference type="SAM" id="Phobius"/>
    </source>
</evidence>
<evidence type="ECO:0000256" key="1">
    <source>
        <dbReference type="ARBA" id="ARBA00004167"/>
    </source>
</evidence>
<dbReference type="Pfam" id="PF14416">
    <property type="entry name" value="PMR5N"/>
    <property type="match status" value="1"/>
</dbReference>
<evidence type="ECO:0000259" key="9">
    <source>
        <dbReference type="Pfam" id="PF14416"/>
    </source>
</evidence>
<evidence type="ECO:0000256" key="3">
    <source>
        <dbReference type="ARBA" id="ARBA00022692"/>
    </source>
</evidence>
<dbReference type="GO" id="GO:0016413">
    <property type="term" value="F:O-acetyltransferase activity"/>
    <property type="evidence" value="ECO:0007669"/>
    <property type="project" value="InterPro"/>
</dbReference>
<dbReference type="GO" id="GO:0016020">
    <property type="term" value="C:membrane"/>
    <property type="evidence" value="ECO:0007669"/>
    <property type="project" value="UniProtKB-SubCell"/>
</dbReference>
<dbReference type="Gramene" id="C.cajan_45496.t">
    <property type="protein sequence ID" value="C.cajan_45496.t"/>
    <property type="gene ID" value="C.cajan_45496"/>
</dbReference>
<gene>
    <name evidence="10" type="ORF">KK1_045317</name>
</gene>
<keyword evidence="3 7" id="KW-0812">Transmembrane</keyword>
<proteinExistence type="inferred from homology"/>
<dbReference type="PANTHER" id="PTHR32285">
    <property type="entry name" value="PROTEIN TRICHOME BIREFRINGENCE-LIKE 9-RELATED"/>
    <property type="match status" value="1"/>
</dbReference>
<feature type="transmembrane region" description="Helical" evidence="7">
    <location>
        <begin position="21"/>
        <end position="40"/>
    </location>
</feature>
<reference evidence="10" key="1">
    <citation type="journal article" date="2012" name="Nat. Biotechnol.">
        <title>Draft genome sequence of pigeonpea (Cajanus cajan), an orphan legume crop of resource-poor farmers.</title>
        <authorList>
            <person name="Varshney R.K."/>
            <person name="Chen W."/>
            <person name="Li Y."/>
            <person name="Bharti A.K."/>
            <person name="Saxena R.K."/>
            <person name="Schlueter J.A."/>
            <person name="Donoghue M.T."/>
            <person name="Azam S."/>
            <person name="Fan G."/>
            <person name="Whaley A.M."/>
            <person name="Farmer A.D."/>
            <person name="Sheridan J."/>
            <person name="Iwata A."/>
            <person name="Tuteja R."/>
            <person name="Penmetsa R.V."/>
            <person name="Wu W."/>
            <person name="Upadhyaya H.D."/>
            <person name="Yang S.P."/>
            <person name="Shah T."/>
            <person name="Saxena K.B."/>
            <person name="Michael T."/>
            <person name="McCombie W.R."/>
            <person name="Yang B."/>
            <person name="Zhang G."/>
            <person name="Yang H."/>
            <person name="Wang J."/>
            <person name="Spillane C."/>
            <person name="Cook D.R."/>
            <person name="May G.D."/>
            <person name="Xu X."/>
            <person name="Jackson S.A."/>
        </authorList>
    </citation>
    <scope>NUCLEOTIDE SEQUENCE [LARGE SCALE GENOMIC DNA]</scope>
</reference>
<dbReference type="PANTHER" id="PTHR32285:SF13">
    <property type="entry name" value="TRICHOME BIREFRINGENCE-LIKE N-TERMINAL DOMAIN-CONTAINING PROTEIN"/>
    <property type="match status" value="1"/>
</dbReference>
<accession>A0A151QU45</accession>
<feature type="domain" description="Trichome birefringence-like N-terminal" evidence="9">
    <location>
        <begin position="70"/>
        <end position="122"/>
    </location>
</feature>
<dbReference type="InterPro" id="IPR025846">
    <property type="entry name" value="TBL_N"/>
</dbReference>
<name>A0A151QU45_CAJCA</name>
<dbReference type="InterPro" id="IPR026057">
    <property type="entry name" value="TBL_C"/>
</dbReference>
<evidence type="ECO:0000256" key="4">
    <source>
        <dbReference type="ARBA" id="ARBA00022968"/>
    </source>
</evidence>
<dbReference type="OMA" id="FTIANLW"/>
<evidence type="ECO:0000256" key="2">
    <source>
        <dbReference type="ARBA" id="ARBA00007727"/>
    </source>
</evidence>
<evidence type="ECO:0000256" key="6">
    <source>
        <dbReference type="ARBA" id="ARBA00023136"/>
    </source>
</evidence>
<sequence>MRFRSIQLLNANGKYVSGNNTKSVVAILLPFAVLLIMLTFSRNSHNYFSSPEIYATSSSLDFNVTTEMKTCNVFSGEWVPYSEGPYYDNETCNLIIDQQNCIKFGRPDREFLKWRWKPHECELPLFDATLFLKLVTGKSMAFVGDSVGRNQMNSLLCLLNHVARPEDISNRYSTDPIYFRRWFYGDYNFTLVTLWSPFLVRTSDADLNGHSDNSLLMNLYLDKADESWTSEVKNFDFVIISAGQWFFRPLMFYEKGQQVGCHKCQQKNITDLSHYYGYRKAFRTALRTIASLKGYKGVTFLRTFSPAHFENAEWNKGGSCERTRPYSKEDVEFDGYIFEMYATQVEEFRVAEKKAKKRGLKFLMMNTTEIMLRRPDGHPNNYVYGRKMNNNNNVTIHSDCVHWCLPGPIDAWNEFLLYMLKMESQKSFISSLQRFV</sequence>
<keyword evidence="4" id="KW-0735">Signal-anchor</keyword>
<keyword evidence="11" id="KW-1185">Reference proteome</keyword>